<dbReference type="InterPro" id="IPR012340">
    <property type="entry name" value="NA-bd_OB-fold"/>
</dbReference>
<dbReference type="AlphaFoldDB" id="A0AA48KE49"/>
<keyword evidence="3 4" id="KW-0949">S-adenosyl-L-methionine</keyword>
<dbReference type="KEGG" id="msea:METESE_19450"/>
<evidence type="ECO:0000313" key="7">
    <source>
        <dbReference type="Proteomes" id="UP001228113"/>
    </source>
</evidence>
<dbReference type="Gene3D" id="2.40.50.140">
    <property type="entry name" value="Nucleic acid-binding proteins"/>
    <property type="match status" value="1"/>
</dbReference>
<feature type="binding site" evidence="4">
    <location>
        <position position="241"/>
    </location>
    <ligand>
        <name>S-adenosyl-L-methionine</name>
        <dbReference type="ChEBI" id="CHEBI:59789"/>
    </ligand>
</feature>
<keyword evidence="7" id="KW-1185">Reference proteome</keyword>
<dbReference type="InterPro" id="IPR010280">
    <property type="entry name" value="U5_MeTrfase_fam"/>
</dbReference>
<comment type="similarity">
    <text evidence="4">Belongs to the class I-like SAM-binding methyltransferase superfamily. RNA M5U methyltransferase family.</text>
</comment>
<dbReference type="PROSITE" id="PS50926">
    <property type="entry name" value="TRAM"/>
    <property type="match status" value="1"/>
</dbReference>
<dbReference type="PANTHER" id="PTHR11061">
    <property type="entry name" value="RNA M5U METHYLTRANSFERASE"/>
    <property type="match status" value="1"/>
</dbReference>
<evidence type="ECO:0000256" key="2">
    <source>
        <dbReference type="ARBA" id="ARBA00022679"/>
    </source>
</evidence>
<dbReference type="Gene3D" id="2.40.50.1070">
    <property type="match status" value="1"/>
</dbReference>
<protein>
    <recommendedName>
        <fullName evidence="5">TRAM domain-containing protein</fullName>
    </recommendedName>
</protein>
<dbReference type="PROSITE" id="PS51687">
    <property type="entry name" value="SAM_MT_RNA_M5U"/>
    <property type="match status" value="1"/>
</dbReference>
<dbReference type="Gene3D" id="3.40.50.150">
    <property type="entry name" value="Vaccinia Virus protein VP39"/>
    <property type="match status" value="1"/>
</dbReference>
<evidence type="ECO:0000259" key="5">
    <source>
        <dbReference type="PROSITE" id="PS50926"/>
    </source>
</evidence>
<feature type="binding site" evidence="4">
    <location>
        <position position="290"/>
    </location>
    <ligand>
        <name>S-adenosyl-L-methionine</name>
        <dbReference type="ChEBI" id="CHEBI:59789"/>
    </ligand>
</feature>
<dbReference type="GO" id="GO:0070041">
    <property type="term" value="F:rRNA (uridine-C5-)-methyltransferase activity"/>
    <property type="evidence" value="ECO:0007669"/>
    <property type="project" value="TreeGrafter"/>
</dbReference>
<gene>
    <name evidence="6" type="ORF">METESE_19450</name>
</gene>
<organism evidence="6 7">
    <name type="scientific">Mesoterricola sediminis</name>
    <dbReference type="NCBI Taxonomy" id="2927980"/>
    <lineage>
        <taxon>Bacteria</taxon>
        <taxon>Pseudomonadati</taxon>
        <taxon>Acidobacteriota</taxon>
        <taxon>Holophagae</taxon>
        <taxon>Holophagales</taxon>
        <taxon>Holophagaceae</taxon>
        <taxon>Mesoterricola</taxon>
    </lineage>
</organism>
<dbReference type="SUPFAM" id="SSF53335">
    <property type="entry name" value="S-adenosyl-L-methionine-dependent methyltransferases"/>
    <property type="match status" value="1"/>
</dbReference>
<reference evidence="6" key="1">
    <citation type="journal article" date="2023" name="Int. J. Syst. Evol. Microbiol.">
        <title>Mesoterricola silvestris gen. nov., sp. nov., Mesoterricola sediminis sp. nov., Geothrix oryzae sp. nov., Geothrix edaphica sp. nov., Geothrix rubra sp. nov., and Geothrix limicola sp. nov., six novel members of Acidobacteriota isolated from soils.</title>
        <authorList>
            <person name="Itoh H."/>
            <person name="Sugisawa Y."/>
            <person name="Mise K."/>
            <person name="Xu Z."/>
            <person name="Kuniyasu M."/>
            <person name="Ushijima N."/>
            <person name="Kawano K."/>
            <person name="Kobayashi E."/>
            <person name="Shiratori Y."/>
            <person name="Masuda Y."/>
            <person name="Senoo K."/>
        </authorList>
    </citation>
    <scope>NUCLEOTIDE SEQUENCE</scope>
    <source>
        <strain evidence="6">W786</strain>
    </source>
</reference>
<evidence type="ECO:0000256" key="1">
    <source>
        <dbReference type="ARBA" id="ARBA00022603"/>
    </source>
</evidence>
<feature type="binding site" evidence="4">
    <location>
        <position position="269"/>
    </location>
    <ligand>
        <name>S-adenosyl-L-methionine</name>
        <dbReference type="ChEBI" id="CHEBI:59789"/>
    </ligand>
</feature>
<dbReference type="RefSeq" id="WP_243334027.1">
    <property type="nucleotide sequence ID" value="NZ_AP027081.1"/>
</dbReference>
<dbReference type="InterPro" id="IPR002792">
    <property type="entry name" value="TRAM_dom"/>
</dbReference>
<feature type="active site" description="Nucleophile" evidence="4">
    <location>
        <position position="360"/>
    </location>
</feature>
<dbReference type="EMBL" id="AP027081">
    <property type="protein sequence ID" value="BDU76987.1"/>
    <property type="molecule type" value="Genomic_DNA"/>
</dbReference>
<dbReference type="GO" id="GO:0070475">
    <property type="term" value="P:rRNA base methylation"/>
    <property type="evidence" value="ECO:0007669"/>
    <property type="project" value="TreeGrafter"/>
</dbReference>
<evidence type="ECO:0000313" key="6">
    <source>
        <dbReference type="EMBL" id="BDU76987.1"/>
    </source>
</evidence>
<accession>A0AA48KE49</accession>
<feature type="domain" description="TRAM" evidence="5">
    <location>
        <begin position="3"/>
        <end position="66"/>
    </location>
</feature>
<dbReference type="Pfam" id="PF05958">
    <property type="entry name" value="tRNA_U5-meth_tr"/>
    <property type="match status" value="1"/>
</dbReference>
<keyword evidence="2 4" id="KW-0808">Transferase</keyword>
<dbReference type="InterPro" id="IPR029063">
    <property type="entry name" value="SAM-dependent_MTases_sf"/>
</dbReference>
<dbReference type="Proteomes" id="UP001228113">
    <property type="component" value="Chromosome"/>
</dbReference>
<evidence type="ECO:0000256" key="3">
    <source>
        <dbReference type="ARBA" id="ARBA00022691"/>
    </source>
</evidence>
<feature type="binding site" evidence="4">
    <location>
        <position position="333"/>
    </location>
    <ligand>
        <name>S-adenosyl-L-methionine</name>
        <dbReference type="ChEBI" id="CHEBI:59789"/>
    </ligand>
</feature>
<proteinExistence type="inferred from homology"/>
<name>A0AA48KE49_9BACT</name>
<dbReference type="PANTHER" id="PTHR11061:SF30">
    <property type="entry name" value="TRNA (URACIL(54)-C(5))-METHYLTRANSFERASE"/>
    <property type="match status" value="1"/>
</dbReference>
<sequence length="405" mass="43458">MYRNPQGSIEKTAVTVERLAWGGKGVARAADGRLILLSAPLALFPGEVVEAEIRWKPRHGEGDVRAWITPDARREPASCPVARACGGCDLWEAGPHAPALKKAMVTDLLARSLPGAPAWTWLEAPASALRHRIQVHWTGRDLGFHRRGTNALVAVTGCPAAAPVLSAALPRLQEALEAKVLPSRPQRWELATGTPAGEVFAQDEQGRAWSLEPDGWHPTTAGVEHRLGSARLGHRPGGFFQVSPAWAWEAFGRILAGWDLPPGTLYDLYGGVGFFSALLSGSVQRTVLVEADAPAVAWARRNLEGLDAECVAADAAEWLPEGLGLPGDLILLDPPRAGLAPELCERLQEAGAEDLVLVGCDGAAFCRDVKRLEPAWRLEALAVADLFPNTVHVECVAWLRKAPEA</sequence>
<keyword evidence="1 4" id="KW-0489">Methyltransferase</keyword>
<evidence type="ECO:0000256" key="4">
    <source>
        <dbReference type="PROSITE-ProRule" id="PRU01024"/>
    </source>
</evidence>